<evidence type="ECO:0000313" key="3">
    <source>
        <dbReference type="Proteomes" id="UP000886858"/>
    </source>
</evidence>
<keyword evidence="1" id="KW-0812">Transmembrane</keyword>
<evidence type="ECO:0000256" key="1">
    <source>
        <dbReference type="SAM" id="Phobius"/>
    </source>
</evidence>
<comment type="caution">
    <text evidence="2">The sequence shown here is derived from an EMBL/GenBank/DDBJ whole genome shotgun (WGS) entry which is preliminary data.</text>
</comment>
<dbReference type="Pfam" id="PF11368">
    <property type="entry name" value="DUF3169"/>
    <property type="match status" value="1"/>
</dbReference>
<dbReference type="AlphaFoldDB" id="A0A9D2I625"/>
<gene>
    <name evidence="2" type="ORF">H9717_03765</name>
</gene>
<reference evidence="2" key="2">
    <citation type="submission" date="2021-04" db="EMBL/GenBank/DDBJ databases">
        <authorList>
            <person name="Gilroy R."/>
        </authorList>
    </citation>
    <scope>NUCLEOTIDE SEQUENCE</scope>
    <source>
        <strain evidence="2">CHK179-7159</strain>
    </source>
</reference>
<feature type="transmembrane region" description="Helical" evidence="1">
    <location>
        <begin position="55"/>
        <end position="77"/>
    </location>
</feature>
<protein>
    <submittedName>
        <fullName evidence="2">DUF3169 family protein</fullName>
    </submittedName>
</protein>
<keyword evidence="1" id="KW-1133">Transmembrane helix</keyword>
<reference evidence="2" key="1">
    <citation type="journal article" date="2021" name="PeerJ">
        <title>Extensive microbial diversity within the chicken gut microbiome revealed by metagenomics and culture.</title>
        <authorList>
            <person name="Gilroy R."/>
            <person name="Ravi A."/>
            <person name="Getino M."/>
            <person name="Pursley I."/>
            <person name="Horton D.L."/>
            <person name="Alikhan N.F."/>
            <person name="Baker D."/>
            <person name="Gharbi K."/>
            <person name="Hall N."/>
            <person name="Watson M."/>
            <person name="Adriaenssens E.M."/>
            <person name="Foster-Nyarko E."/>
            <person name="Jarju S."/>
            <person name="Secka A."/>
            <person name="Antonio M."/>
            <person name="Oren A."/>
            <person name="Chaudhuri R.R."/>
            <person name="La Ragione R."/>
            <person name="Hildebrand F."/>
            <person name="Pallen M.J."/>
        </authorList>
    </citation>
    <scope>NUCLEOTIDE SEQUENCE</scope>
    <source>
        <strain evidence="2">CHK179-7159</strain>
    </source>
</reference>
<dbReference type="InterPro" id="IPR021509">
    <property type="entry name" value="DUF3169"/>
</dbReference>
<feature type="transmembrane region" description="Helical" evidence="1">
    <location>
        <begin position="146"/>
        <end position="165"/>
    </location>
</feature>
<evidence type="ECO:0000313" key="2">
    <source>
        <dbReference type="EMBL" id="HJA92223.1"/>
    </source>
</evidence>
<accession>A0A9D2I625</accession>
<organism evidence="2 3">
    <name type="scientific">Candidatus Eisenbergiella merdipullorum</name>
    <dbReference type="NCBI Taxonomy" id="2838553"/>
    <lineage>
        <taxon>Bacteria</taxon>
        <taxon>Bacillati</taxon>
        <taxon>Bacillota</taxon>
        <taxon>Clostridia</taxon>
        <taxon>Lachnospirales</taxon>
        <taxon>Lachnospiraceae</taxon>
        <taxon>Eisenbergiella</taxon>
    </lineage>
</organism>
<dbReference type="EMBL" id="DWYY01000044">
    <property type="protein sequence ID" value="HJA92223.1"/>
    <property type="molecule type" value="Genomic_DNA"/>
</dbReference>
<name>A0A9D2I625_9FIRM</name>
<sequence>MFCFRKAVILLHRGGEEDLDRAGEYQNTAMTANIADMILQFLLFGLAADSGNPKLLLSVGLFLAYCASIWLLEAVLIRQIQKTDPMKKGEMGSLRFGRDWLESCDEAERLGIYKASYKSFQALNTLCPVMEAVALIGKIMFDTGNFPIILVTIFWAVQSGVYCAYSAQYDRRGTGE</sequence>
<dbReference type="Proteomes" id="UP000886858">
    <property type="component" value="Unassembled WGS sequence"/>
</dbReference>
<keyword evidence="1" id="KW-0472">Membrane</keyword>
<proteinExistence type="predicted"/>